<dbReference type="GO" id="GO:0016616">
    <property type="term" value="F:oxidoreductase activity, acting on the CH-OH group of donors, NAD or NADP as acceptor"/>
    <property type="evidence" value="ECO:0007669"/>
    <property type="project" value="TreeGrafter"/>
</dbReference>
<comment type="caution">
    <text evidence="4">The sequence shown here is derived from an EMBL/GenBank/DDBJ whole genome shotgun (WGS) entry which is preliminary data.</text>
</comment>
<evidence type="ECO:0000259" key="3">
    <source>
        <dbReference type="SMART" id="SM00822"/>
    </source>
</evidence>
<dbReference type="STRING" id="1353528.DT23_07750"/>
<dbReference type="AlphaFoldDB" id="A0A074JV82"/>
<gene>
    <name evidence="4" type="ORF">DT23_07750</name>
</gene>
<dbReference type="EMBL" id="AUNB01000073">
    <property type="protein sequence ID" value="KEO53232.1"/>
    <property type="molecule type" value="Genomic_DNA"/>
</dbReference>
<protein>
    <recommendedName>
        <fullName evidence="3">Ketoreductase domain-containing protein</fullName>
    </recommendedName>
</protein>
<evidence type="ECO:0000256" key="1">
    <source>
        <dbReference type="ARBA" id="ARBA00023002"/>
    </source>
</evidence>
<dbReference type="PANTHER" id="PTHR10366">
    <property type="entry name" value="NAD DEPENDENT EPIMERASE/DEHYDRATASE"/>
    <property type="match status" value="1"/>
</dbReference>
<dbReference type="RefSeq" id="WP_038133039.1">
    <property type="nucleotide sequence ID" value="NZ_AUNB01000073.1"/>
</dbReference>
<dbReference type="InterPro" id="IPR001509">
    <property type="entry name" value="Epimerase_deHydtase"/>
</dbReference>
<evidence type="ECO:0000256" key="2">
    <source>
        <dbReference type="ARBA" id="ARBA00023445"/>
    </source>
</evidence>
<dbReference type="SMART" id="SM00822">
    <property type="entry name" value="PKS_KR"/>
    <property type="match status" value="1"/>
</dbReference>
<dbReference type="InterPro" id="IPR050425">
    <property type="entry name" value="NAD(P)_dehydrat-like"/>
</dbReference>
<feature type="domain" description="Ketoreductase" evidence="3">
    <location>
        <begin position="3"/>
        <end position="193"/>
    </location>
</feature>
<dbReference type="Gene3D" id="3.40.50.720">
    <property type="entry name" value="NAD(P)-binding Rossmann-like Domain"/>
    <property type="match status" value="1"/>
</dbReference>
<accession>A0A074JV82</accession>
<dbReference type="SUPFAM" id="SSF51735">
    <property type="entry name" value="NAD(P)-binding Rossmann-fold domains"/>
    <property type="match status" value="1"/>
</dbReference>
<dbReference type="OrthoDB" id="9778052at2"/>
<dbReference type="InterPro" id="IPR036291">
    <property type="entry name" value="NAD(P)-bd_dom_sf"/>
</dbReference>
<organism evidence="4 5">
    <name type="scientific">Thioclava indica</name>
    <dbReference type="NCBI Taxonomy" id="1353528"/>
    <lineage>
        <taxon>Bacteria</taxon>
        <taxon>Pseudomonadati</taxon>
        <taxon>Pseudomonadota</taxon>
        <taxon>Alphaproteobacteria</taxon>
        <taxon>Rhodobacterales</taxon>
        <taxon>Paracoccaceae</taxon>
        <taxon>Thioclava</taxon>
    </lineage>
</organism>
<sequence length="332" mass="35675">MPRTILVTGITGFIAKKIAYDLLARGDIVRGTLRKSGRSQEVRAALAGLPPEALARLSFVEADLMTDRGWAEAMGGVDGVMHTASPFPLSKPKDESQIIGPAVEGTKRVLKAAHKAGVTRVVLTSSMEAVMHGVTSNPMTEADWSNPEAPTCSAYTRSKIFAERAAWDFVKAHPEMLLSVINPGLVCGTPMDKHTGSSVAVVERLLSGRDPMQPDLDLPVVDIADVSACHIAALDSPDAINKRYICAESFANFRDLAAALKANFPDRKISQRLAPKFVLKLLALFDAQIALILPMIGKKMHLSHTAATDDLGVKFTPADEAVIRTARFLAAK</sequence>
<dbReference type="InterPro" id="IPR057326">
    <property type="entry name" value="KR_dom"/>
</dbReference>
<dbReference type="Proteomes" id="UP000027471">
    <property type="component" value="Unassembled WGS sequence"/>
</dbReference>
<evidence type="ECO:0000313" key="4">
    <source>
        <dbReference type="EMBL" id="KEO53232.1"/>
    </source>
</evidence>
<proteinExistence type="inferred from homology"/>
<dbReference type="PANTHER" id="PTHR10366:SF564">
    <property type="entry name" value="STEROL-4-ALPHA-CARBOXYLATE 3-DEHYDROGENASE, DECARBOXYLATING"/>
    <property type="match status" value="1"/>
</dbReference>
<name>A0A074JV82_9RHOB</name>
<keyword evidence="1" id="KW-0560">Oxidoreductase</keyword>
<dbReference type="eggNOG" id="COG0451">
    <property type="taxonomic scope" value="Bacteria"/>
</dbReference>
<keyword evidence="5" id="KW-1185">Reference proteome</keyword>
<dbReference type="Pfam" id="PF01370">
    <property type="entry name" value="Epimerase"/>
    <property type="match status" value="1"/>
</dbReference>
<comment type="similarity">
    <text evidence="2">Belongs to the NAD(P)-dependent epimerase/dehydratase family. Dihydroflavonol-4-reductase subfamily.</text>
</comment>
<evidence type="ECO:0000313" key="5">
    <source>
        <dbReference type="Proteomes" id="UP000027471"/>
    </source>
</evidence>
<reference evidence="4 5" key="1">
    <citation type="journal article" date="2015" name="Antonie Van Leeuwenhoek">
        <title>Thioclava indica sp. nov., isolated from surface seawater of the Indian Ocean.</title>
        <authorList>
            <person name="Liu Y."/>
            <person name="Lai Q."/>
            <person name="Du J."/>
            <person name="Xu H."/>
            <person name="Jiang L."/>
            <person name="Shao Z."/>
        </authorList>
    </citation>
    <scope>NUCLEOTIDE SEQUENCE [LARGE SCALE GENOMIC DNA]</scope>
    <source>
        <strain evidence="4 5">DT23-4</strain>
    </source>
</reference>